<dbReference type="Proteomes" id="UP001501295">
    <property type="component" value="Unassembled WGS sequence"/>
</dbReference>
<evidence type="ECO:0000313" key="3">
    <source>
        <dbReference type="EMBL" id="GAA4669413.1"/>
    </source>
</evidence>
<evidence type="ECO:0000259" key="2">
    <source>
        <dbReference type="Pfam" id="PF06439"/>
    </source>
</evidence>
<sequence length="460" mass="47181">MSDQDTVSHDGTRRLHLRRARDFLFGRRGLFSGRKAVAAVGVLLLAALWLTAQYAPFTQSGFTASVSGSTNTLGTNANFSPSGGVLPYSDAWPGGDLGWNTYNGSWATSGGVYSDTLGGGGGNKAVSGQPTWTDYTVQGDVRVNTSGQGGLLFRVQNPKNGTDALQGYYLGVYTLNGLVLGRQNNNYTQLASTTLFVPTVGTWYHVTAQVTGCTIVASIVQVGSTASPASFAYTDPAATCLTAGAIGVRDFNSTASFRNVTATVGGTTSTTVATYNAPFASSTSGWTTYGTGSTWTNTTAAETYNNTSGGQGEKSIAGVASWKNYTLTGDVQLVGTSSPSVSAGFLVRVSSPASGVNAFKGYYAGLSSSTLVVQESDGTTLSTLATANLPAALGTGTWYHLTVEAVGCTITATAQSKTGSVLTVAAATDANCSTTTTGQVGVRTVGTTASWRDVAVTPRA</sequence>
<dbReference type="RefSeq" id="WP_345374103.1">
    <property type="nucleotide sequence ID" value="NZ_BAABLM010000002.1"/>
</dbReference>
<comment type="caution">
    <text evidence="3">The sequence shown here is derived from an EMBL/GenBank/DDBJ whole genome shotgun (WGS) entry which is preliminary data.</text>
</comment>
<protein>
    <recommendedName>
        <fullName evidence="2">3-keto-alpha-glucoside-1,2-lyase/3-keto-2-hydroxy-glucal hydratase domain-containing protein</fullName>
    </recommendedName>
</protein>
<feature type="domain" description="3-keto-alpha-glucoside-1,2-lyase/3-keto-2-hydroxy-glucal hydratase" evidence="2">
    <location>
        <begin position="98"/>
        <end position="261"/>
    </location>
</feature>
<dbReference type="Pfam" id="PF06439">
    <property type="entry name" value="3keto-disac_hyd"/>
    <property type="match status" value="2"/>
</dbReference>
<keyword evidence="4" id="KW-1185">Reference proteome</keyword>
<evidence type="ECO:0000313" key="4">
    <source>
        <dbReference type="Proteomes" id="UP001501295"/>
    </source>
</evidence>
<dbReference type="EMBL" id="BAABLM010000002">
    <property type="protein sequence ID" value="GAA4669413.1"/>
    <property type="molecule type" value="Genomic_DNA"/>
</dbReference>
<feature type="transmembrane region" description="Helical" evidence="1">
    <location>
        <begin position="36"/>
        <end position="55"/>
    </location>
</feature>
<dbReference type="InterPro" id="IPR010496">
    <property type="entry name" value="AL/BT2_dom"/>
</dbReference>
<organism evidence="3 4">
    <name type="scientific">Frondihabitans cladoniiphilus</name>
    <dbReference type="NCBI Taxonomy" id="715785"/>
    <lineage>
        <taxon>Bacteria</taxon>
        <taxon>Bacillati</taxon>
        <taxon>Actinomycetota</taxon>
        <taxon>Actinomycetes</taxon>
        <taxon>Micrococcales</taxon>
        <taxon>Microbacteriaceae</taxon>
        <taxon>Frondihabitans</taxon>
    </lineage>
</organism>
<evidence type="ECO:0000256" key="1">
    <source>
        <dbReference type="SAM" id="Phobius"/>
    </source>
</evidence>
<dbReference type="Gene3D" id="2.60.120.560">
    <property type="entry name" value="Exo-inulinase, domain 1"/>
    <property type="match status" value="2"/>
</dbReference>
<accession>A0ABP8VQP8</accession>
<keyword evidence="1" id="KW-1133">Transmembrane helix</keyword>
<feature type="domain" description="3-keto-alpha-glucoside-1,2-lyase/3-keto-2-hydroxy-glucal hydratase" evidence="2">
    <location>
        <begin position="281"/>
        <end position="456"/>
    </location>
</feature>
<proteinExistence type="predicted"/>
<keyword evidence="1" id="KW-0472">Membrane</keyword>
<name>A0ABP8VQP8_9MICO</name>
<reference evidence="4" key="1">
    <citation type="journal article" date="2019" name="Int. J. Syst. Evol. Microbiol.">
        <title>The Global Catalogue of Microorganisms (GCM) 10K type strain sequencing project: providing services to taxonomists for standard genome sequencing and annotation.</title>
        <authorList>
            <consortium name="The Broad Institute Genomics Platform"/>
            <consortium name="The Broad Institute Genome Sequencing Center for Infectious Disease"/>
            <person name="Wu L."/>
            <person name="Ma J."/>
        </authorList>
    </citation>
    <scope>NUCLEOTIDE SEQUENCE [LARGE SCALE GENOMIC DNA]</scope>
    <source>
        <strain evidence="4">JCM 18956</strain>
    </source>
</reference>
<keyword evidence="1" id="KW-0812">Transmembrane</keyword>
<gene>
    <name evidence="3" type="ORF">GCM10025780_10730</name>
</gene>